<organism evidence="2 3">
    <name type="scientific">Streptomyces bullii</name>
    <dbReference type="NCBI Taxonomy" id="349910"/>
    <lineage>
        <taxon>Bacteria</taxon>
        <taxon>Bacillati</taxon>
        <taxon>Actinomycetota</taxon>
        <taxon>Actinomycetes</taxon>
        <taxon>Kitasatosporales</taxon>
        <taxon>Streptomycetaceae</taxon>
        <taxon>Streptomyces</taxon>
    </lineage>
</organism>
<feature type="compositionally biased region" description="Low complexity" evidence="1">
    <location>
        <begin position="43"/>
        <end position="57"/>
    </location>
</feature>
<keyword evidence="3" id="KW-1185">Reference proteome</keyword>
<evidence type="ECO:0000313" key="2">
    <source>
        <dbReference type="EMBL" id="MFC5637643.1"/>
    </source>
</evidence>
<comment type="caution">
    <text evidence="2">The sequence shown here is derived from an EMBL/GenBank/DDBJ whole genome shotgun (WGS) entry which is preliminary data.</text>
</comment>
<proteinExistence type="predicted"/>
<sequence>MQPSAVPELAHTHTRPIHWLATATALAGVVALSSVLQPGAATAAQTAGPQTNSAPANTAPPDPADVDLPLDCGPVKAVVKKRASGDLDGDGRPETVAVVHCDAPMGTPPDGVYVLTRDSAGDKPRVVATLLDPKDGTLVSDFAVRDGAVTATLLGYSSADVPRCCPDVQSEAKWRWENGAFVRSTPAGARSV</sequence>
<protein>
    <recommendedName>
        <fullName evidence="4">Secreted protein</fullName>
    </recommendedName>
</protein>
<gene>
    <name evidence="2" type="ORF">ACFPZJ_28495</name>
</gene>
<evidence type="ECO:0000313" key="3">
    <source>
        <dbReference type="Proteomes" id="UP001596154"/>
    </source>
</evidence>
<feature type="region of interest" description="Disordered" evidence="1">
    <location>
        <begin position="43"/>
        <end position="70"/>
    </location>
</feature>
<evidence type="ECO:0000256" key="1">
    <source>
        <dbReference type="SAM" id="MobiDB-lite"/>
    </source>
</evidence>
<dbReference type="RefSeq" id="WP_381027319.1">
    <property type="nucleotide sequence ID" value="NZ_JBHSNY010000010.1"/>
</dbReference>
<evidence type="ECO:0008006" key="4">
    <source>
        <dbReference type="Google" id="ProtNLM"/>
    </source>
</evidence>
<dbReference type="EMBL" id="JBHSNY010000010">
    <property type="protein sequence ID" value="MFC5637643.1"/>
    <property type="molecule type" value="Genomic_DNA"/>
</dbReference>
<dbReference type="Proteomes" id="UP001596154">
    <property type="component" value="Unassembled WGS sequence"/>
</dbReference>
<accession>A0ABW0UX26</accession>
<reference evidence="3" key="1">
    <citation type="journal article" date="2019" name="Int. J. Syst. Evol. Microbiol.">
        <title>The Global Catalogue of Microorganisms (GCM) 10K type strain sequencing project: providing services to taxonomists for standard genome sequencing and annotation.</title>
        <authorList>
            <consortium name="The Broad Institute Genomics Platform"/>
            <consortium name="The Broad Institute Genome Sequencing Center for Infectious Disease"/>
            <person name="Wu L."/>
            <person name="Ma J."/>
        </authorList>
    </citation>
    <scope>NUCLEOTIDE SEQUENCE [LARGE SCALE GENOMIC DNA]</scope>
    <source>
        <strain evidence="3">CGMCC 4.7248</strain>
    </source>
</reference>
<name>A0ABW0UX26_9ACTN</name>